<reference evidence="8 9" key="1">
    <citation type="submission" date="2020-08" db="EMBL/GenBank/DDBJ databases">
        <title>Genomic Encyclopedia of Type Strains, Phase IV (KMG-IV): sequencing the most valuable type-strain genomes for metagenomic binning, comparative biology and taxonomic classification.</title>
        <authorList>
            <person name="Goeker M."/>
        </authorList>
    </citation>
    <scope>NUCLEOTIDE SEQUENCE [LARGE SCALE GENOMIC DNA]</scope>
    <source>
        <strain evidence="8 9">DSM 27026</strain>
    </source>
</reference>
<dbReference type="InterPro" id="IPR001288">
    <property type="entry name" value="Translation_initiation_fac_3"/>
</dbReference>
<comment type="subcellular location">
    <subcellularLocation>
        <location evidence="5">Cytoplasm</location>
    </subcellularLocation>
</comment>
<evidence type="ECO:0000259" key="7">
    <source>
        <dbReference type="Pfam" id="PF05198"/>
    </source>
</evidence>
<evidence type="ECO:0000259" key="6">
    <source>
        <dbReference type="Pfam" id="PF00707"/>
    </source>
</evidence>
<evidence type="ECO:0000256" key="5">
    <source>
        <dbReference type="RuleBase" id="RU000646"/>
    </source>
</evidence>
<name>A0A840V8J8_9PROT</name>
<comment type="subunit">
    <text evidence="5">Monomer.</text>
</comment>
<keyword evidence="9" id="KW-1185">Reference proteome</keyword>
<evidence type="ECO:0000256" key="2">
    <source>
        <dbReference type="ARBA" id="ARBA00022540"/>
    </source>
</evidence>
<keyword evidence="2 5" id="KW-0396">Initiation factor</keyword>
<dbReference type="GO" id="GO:0005829">
    <property type="term" value="C:cytosol"/>
    <property type="evidence" value="ECO:0007669"/>
    <property type="project" value="TreeGrafter"/>
</dbReference>
<dbReference type="Pfam" id="PF00707">
    <property type="entry name" value="IF3_C"/>
    <property type="match status" value="1"/>
</dbReference>
<dbReference type="PANTHER" id="PTHR10938">
    <property type="entry name" value="TRANSLATION INITIATION FACTOR IF-3"/>
    <property type="match status" value="1"/>
</dbReference>
<evidence type="ECO:0000256" key="1">
    <source>
        <dbReference type="ARBA" id="ARBA00005439"/>
    </source>
</evidence>
<comment type="function">
    <text evidence="5">IF-3 binds to the 30S ribosomal subunit and shifts the equilibrium between 70S ribosomes and their 50S and 30S subunits in favor of the free subunits, thus enhancing the availability of 30S subunits on which protein synthesis initiation begins.</text>
</comment>
<accession>A0A840V8J8</accession>
<dbReference type="Pfam" id="PF05198">
    <property type="entry name" value="IF3_N"/>
    <property type="match status" value="1"/>
</dbReference>
<feature type="domain" description="Translation initiation factor 3 C-terminal" evidence="6">
    <location>
        <begin position="56"/>
        <end position="141"/>
    </location>
</feature>
<dbReference type="GO" id="GO:0043022">
    <property type="term" value="F:ribosome binding"/>
    <property type="evidence" value="ECO:0007669"/>
    <property type="project" value="TreeGrafter"/>
</dbReference>
<dbReference type="InterPro" id="IPR036788">
    <property type="entry name" value="T_IF-3_C_sf"/>
</dbReference>
<dbReference type="InterPro" id="IPR019815">
    <property type="entry name" value="Translation_initiation_fac_3_C"/>
</dbReference>
<comment type="caution">
    <text evidence="8">The sequence shown here is derived from an EMBL/GenBank/DDBJ whole genome shotgun (WGS) entry which is preliminary data.</text>
</comment>
<protein>
    <recommendedName>
        <fullName evidence="4 5">Translation initiation factor IF-3</fullName>
    </recommendedName>
</protein>
<dbReference type="InterPro" id="IPR019814">
    <property type="entry name" value="Translation_initiation_fac_3_N"/>
</dbReference>
<comment type="similarity">
    <text evidence="1 5">Belongs to the IF-3 family.</text>
</comment>
<gene>
    <name evidence="8" type="ORF">HNP71_000018</name>
</gene>
<dbReference type="GO" id="GO:0016020">
    <property type="term" value="C:membrane"/>
    <property type="evidence" value="ECO:0007669"/>
    <property type="project" value="TreeGrafter"/>
</dbReference>
<dbReference type="SUPFAM" id="SSF55200">
    <property type="entry name" value="Translation initiation factor IF3, C-terminal domain"/>
    <property type="match status" value="1"/>
</dbReference>
<dbReference type="Gene3D" id="3.30.110.10">
    <property type="entry name" value="Translation initiation factor 3 (IF-3), C-terminal domain"/>
    <property type="match status" value="1"/>
</dbReference>
<dbReference type="PROSITE" id="PS00938">
    <property type="entry name" value="IF3"/>
    <property type="match status" value="1"/>
</dbReference>
<dbReference type="GO" id="GO:0003743">
    <property type="term" value="F:translation initiation factor activity"/>
    <property type="evidence" value="ECO:0007669"/>
    <property type="project" value="UniProtKB-UniRule"/>
</dbReference>
<evidence type="ECO:0000256" key="4">
    <source>
        <dbReference type="NCBIfam" id="TIGR00168"/>
    </source>
</evidence>
<dbReference type="SUPFAM" id="SSF54364">
    <property type="entry name" value="Translation initiation factor IF3, N-terminal domain"/>
    <property type="match status" value="1"/>
</dbReference>
<proteinExistence type="inferred from homology"/>
<dbReference type="InterPro" id="IPR019813">
    <property type="entry name" value="Translation_initiation_fac3_CS"/>
</dbReference>
<evidence type="ECO:0000313" key="9">
    <source>
        <dbReference type="Proteomes" id="UP000553706"/>
    </source>
</evidence>
<dbReference type="InterPro" id="IPR036787">
    <property type="entry name" value="T_IF-3_N_sf"/>
</dbReference>
<dbReference type="Proteomes" id="UP000553706">
    <property type="component" value="Unassembled WGS sequence"/>
</dbReference>
<dbReference type="EMBL" id="JACHFJ010000001">
    <property type="protein sequence ID" value="MBB5371794.1"/>
    <property type="molecule type" value="Genomic_DNA"/>
</dbReference>
<sequence length="141" mass="16358">MLSTRDAIARAYAVGLDLVEISPNAEPPVAKILDYGKFKFEQQKKRNEARKRQKIVEIKEVKVRPNIDENDYQVKLRAMKSFIGEGDKVKVTLRFRGREMAHQELGVKVLERIRGDMETDTKVEQMPKMENRQMVMVLAPK</sequence>
<dbReference type="Gene3D" id="3.10.20.80">
    <property type="entry name" value="Translation initiation factor 3 (IF-3), N-terminal domain"/>
    <property type="match status" value="1"/>
</dbReference>
<feature type="domain" description="Translation initiation factor 3 N-terminal" evidence="7">
    <location>
        <begin position="2"/>
        <end position="49"/>
    </location>
</feature>
<organism evidence="8 9">
    <name type="scientific">Acidocella aromatica</name>
    <dbReference type="NCBI Taxonomy" id="1303579"/>
    <lineage>
        <taxon>Bacteria</taxon>
        <taxon>Pseudomonadati</taxon>
        <taxon>Pseudomonadota</taxon>
        <taxon>Alphaproteobacteria</taxon>
        <taxon>Acetobacterales</taxon>
        <taxon>Acidocellaceae</taxon>
        <taxon>Acidocella</taxon>
    </lineage>
</organism>
<keyword evidence="3 5" id="KW-0648">Protein biosynthesis</keyword>
<dbReference type="GO" id="GO:0032790">
    <property type="term" value="P:ribosome disassembly"/>
    <property type="evidence" value="ECO:0007669"/>
    <property type="project" value="TreeGrafter"/>
</dbReference>
<evidence type="ECO:0000256" key="3">
    <source>
        <dbReference type="ARBA" id="ARBA00022917"/>
    </source>
</evidence>
<evidence type="ECO:0000313" key="8">
    <source>
        <dbReference type="EMBL" id="MBB5371794.1"/>
    </source>
</evidence>
<dbReference type="FunFam" id="3.30.110.10:FF:000001">
    <property type="entry name" value="Translation initiation factor IF-3"/>
    <property type="match status" value="1"/>
</dbReference>
<dbReference type="PANTHER" id="PTHR10938:SF0">
    <property type="entry name" value="TRANSLATION INITIATION FACTOR IF-3, MITOCHONDRIAL"/>
    <property type="match status" value="1"/>
</dbReference>
<dbReference type="NCBIfam" id="TIGR00168">
    <property type="entry name" value="infC"/>
    <property type="match status" value="1"/>
</dbReference>
<dbReference type="AlphaFoldDB" id="A0A840V8J8"/>